<organism evidence="2 3">
    <name type="scientific">Methanosarcina barkeri CM1</name>
    <dbReference type="NCBI Taxonomy" id="796385"/>
    <lineage>
        <taxon>Archaea</taxon>
        <taxon>Methanobacteriati</taxon>
        <taxon>Methanobacteriota</taxon>
        <taxon>Stenosarchaea group</taxon>
        <taxon>Methanomicrobia</taxon>
        <taxon>Methanosarcinales</taxon>
        <taxon>Methanosarcinaceae</taxon>
        <taxon>Methanosarcina</taxon>
    </lineage>
</organism>
<reference evidence="2 3" key="2">
    <citation type="journal article" date="2015" name="Stand. Genomic Sci.">
        <title>The complete genome sequence of the rumen methanogen Methanosarcina barkeri CM1.</title>
        <authorList>
            <person name="Lambie S.C."/>
            <person name="Kelly W.J."/>
            <person name="Leahy S.C."/>
            <person name="Li D."/>
            <person name="Reilly K."/>
            <person name="McAllister T.A."/>
            <person name="Valle E.R."/>
            <person name="Attwood G.T."/>
            <person name="Altermann E."/>
        </authorList>
    </citation>
    <scope>NUCLEOTIDE SEQUENCE [LARGE SCALE GENOMIC DNA]</scope>
    <source>
        <strain evidence="2 3">CM1</strain>
    </source>
</reference>
<dbReference type="Proteomes" id="UP000035331">
    <property type="component" value="Chromosome"/>
</dbReference>
<dbReference type="AlphaFoldDB" id="A0A0G3CHW3"/>
<name>A0A0G3CHW3_METBA</name>
<feature type="transmembrane region" description="Helical" evidence="1">
    <location>
        <begin position="6"/>
        <end position="23"/>
    </location>
</feature>
<keyword evidence="1" id="KW-0812">Transmembrane</keyword>
<dbReference type="EMBL" id="CP008746">
    <property type="protein sequence ID" value="AKJ39528.1"/>
    <property type="molecule type" value="Genomic_DNA"/>
</dbReference>
<protein>
    <submittedName>
        <fullName evidence="2">Uncharacterized protein</fullName>
    </submittedName>
</protein>
<sequence length="150" mass="17006">MNTSKLLMAILMVVSAVIIAGLVNNPAGKDGVRDRDNILEKNSLEAFVSESRSYEDQFVFTYNPRNPDSIFDCYVNYEFRENGKTLKSDNKEFYGNVSTENPIVLEFPRKKDSTYELETTIKDKSGINLYKNKTEIRSSTVGNDSNPVLN</sequence>
<dbReference type="PATRIC" id="fig|796385.3.peg.3093"/>
<keyword evidence="1" id="KW-1133">Transmembrane helix</keyword>
<evidence type="ECO:0000313" key="2">
    <source>
        <dbReference type="EMBL" id="AKJ39528.1"/>
    </source>
</evidence>
<keyword evidence="1" id="KW-0472">Membrane</keyword>
<dbReference type="GeneID" id="24843335"/>
<dbReference type="RefSeq" id="WP_048154105.1">
    <property type="nucleotide sequence ID" value="NZ_CP008746.1"/>
</dbReference>
<proteinExistence type="predicted"/>
<evidence type="ECO:0000256" key="1">
    <source>
        <dbReference type="SAM" id="Phobius"/>
    </source>
</evidence>
<evidence type="ECO:0000313" key="3">
    <source>
        <dbReference type="Proteomes" id="UP000035331"/>
    </source>
</evidence>
<reference evidence="3" key="1">
    <citation type="submission" date="2014-06" db="EMBL/GenBank/DDBJ databases">
        <title>The complete genome sequence of Methanosarcina barkeri CM1.</title>
        <authorList>
            <consortium name="Pastoral Greenhouse Gas Research Consortium"/>
            <person name="Lambie S.C."/>
            <person name="Leahy S.C."/>
            <person name="Kelly W.J."/>
            <person name="Li D."/>
            <person name="Reilly K."/>
            <person name="Attwood G.T."/>
            <person name="Altermann E."/>
        </authorList>
    </citation>
    <scope>NUCLEOTIDE SEQUENCE [LARGE SCALE GENOMIC DNA]</scope>
    <source>
        <strain evidence="3">CM1</strain>
    </source>
</reference>
<dbReference type="GeneID" id="24886231"/>
<gene>
    <name evidence="2" type="ORF">MCM1_2515</name>
</gene>
<accession>A0A0G3CHW3</accession>